<sequence length="208" mass="22530">MAKVASSAPPTSASHPSPLLRGEEGAAGGVDLMANNPSDSEISQEGGATATTSPPASTLEKKIRRAERFGVPVQLSEEEKRNSRAERFGTALPSAAKDVVVSEEQKRKARAERFGLAGDSSADEDAKKKARLERFSQDPKPNSVEEEKRKARAARFSGKSDASSEKKTMKRQKEAPKRRKASAVRRLCWPANHMVSLSQLQLLGDVSF</sequence>
<feature type="compositionally biased region" description="Basic and acidic residues" evidence="1">
    <location>
        <begin position="77"/>
        <end position="87"/>
    </location>
</feature>
<feature type="domain" description="THO1-MOS11 C-terminal" evidence="2">
    <location>
        <begin position="59"/>
        <end position="89"/>
    </location>
</feature>
<dbReference type="EMBL" id="JADCNL010000010">
    <property type="protein sequence ID" value="KAG0463729.1"/>
    <property type="molecule type" value="Genomic_DNA"/>
</dbReference>
<dbReference type="Pfam" id="PF18592">
    <property type="entry name" value="Tho1_MOS11_C"/>
    <property type="match status" value="1"/>
</dbReference>
<feature type="region of interest" description="Disordered" evidence="1">
    <location>
        <begin position="1"/>
        <end position="184"/>
    </location>
</feature>
<name>A0A835Q187_VANPL</name>
<feature type="compositionally biased region" description="Low complexity" evidence="1">
    <location>
        <begin position="1"/>
        <end position="18"/>
    </location>
</feature>
<feature type="compositionally biased region" description="Basic and acidic residues" evidence="1">
    <location>
        <begin position="124"/>
        <end position="149"/>
    </location>
</feature>
<dbReference type="GO" id="GO:0016973">
    <property type="term" value="P:poly(A)+ mRNA export from nucleus"/>
    <property type="evidence" value="ECO:0007669"/>
    <property type="project" value="InterPro"/>
</dbReference>
<accession>A0A835Q187</accession>
<gene>
    <name evidence="3" type="ORF">HPP92_019798</name>
</gene>
<dbReference type="Proteomes" id="UP000636800">
    <property type="component" value="Chromosome 10"/>
</dbReference>
<dbReference type="PANTHER" id="PTHR47701">
    <property type="entry name" value="PROTEIN MODIFIER OF SNC1 11"/>
    <property type="match status" value="1"/>
</dbReference>
<feature type="compositionally biased region" description="Low complexity" evidence="1">
    <location>
        <begin position="48"/>
        <end position="58"/>
    </location>
</feature>
<dbReference type="InterPro" id="IPR040746">
    <property type="entry name" value="THO1_MOS11_C"/>
</dbReference>
<keyword evidence="4" id="KW-1185">Reference proteome</keyword>
<organism evidence="3 4">
    <name type="scientific">Vanilla planifolia</name>
    <name type="common">Vanilla</name>
    <dbReference type="NCBI Taxonomy" id="51239"/>
    <lineage>
        <taxon>Eukaryota</taxon>
        <taxon>Viridiplantae</taxon>
        <taxon>Streptophyta</taxon>
        <taxon>Embryophyta</taxon>
        <taxon>Tracheophyta</taxon>
        <taxon>Spermatophyta</taxon>
        <taxon>Magnoliopsida</taxon>
        <taxon>Liliopsida</taxon>
        <taxon>Asparagales</taxon>
        <taxon>Orchidaceae</taxon>
        <taxon>Vanilloideae</taxon>
        <taxon>Vanilleae</taxon>
        <taxon>Vanilla</taxon>
    </lineage>
</organism>
<evidence type="ECO:0000256" key="1">
    <source>
        <dbReference type="SAM" id="MobiDB-lite"/>
    </source>
</evidence>
<feature type="compositionally biased region" description="Basic and acidic residues" evidence="1">
    <location>
        <begin position="162"/>
        <end position="175"/>
    </location>
</feature>
<evidence type="ECO:0000259" key="2">
    <source>
        <dbReference type="Pfam" id="PF18592"/>
    </source>
</evidence>
<protein>
    <recommendedName>
        <fullName evidence="2">THO1-MOS11 C-terminal domain-containing protein</fullName>
    </recommendedName>
</protein>
<comment type="caution">
    <text evidence="3">The sequence shown here is derived from an EMBL/GenBank/DDBJ whole genome shotgun (WGS) entry which is preliminary data.</text>
</comment>
<proteinExistence type="predicted"/>
<dbReference type="PANTHER" id="PTHR47701:SF2">
    <property type="entry name" value="PROTEIN MODIFIER OF SNC1 11"/>
    <property type="match status" value="1"/>
</dbReference>
<dbReference type="InterPro" id="IPR044209">
    <property type="entry name" value="MOS11"/>
</dbReference>
<dbReference type="GO" id="GO:0005634">
    <property type="term" value="C:nucleus"/>
    <property type="evidence" value="ECO:0007669"/>
    <property type="project" value="TreeGrafter"/>
</dbReference>
<evidence type="ECO:0000313" key="3">
    <source>
        <dbReference type="EMBL" id="KAG0463729.1"/>
    </source>
</evidence>
<reference evidence="3 4" key="1">
    <citation type="journal article" date="2020" name="Nat. Food">
        <title>A phased Vanilla planifolia genome enables genetic improvement of flavour and production.</title>
        <authorList>
            <person name="Hasing T."/>
            <person name="Tang H."/>
            <person name="Brym M."/>
            <person name="Khazi F."/>
            <person name="Huang T."/>
            <person name="Chambers A.H."/>
        </authorList>
    </citation>
    <scope>NUCLEOTIDE SEQUENCE [LARGE SCALE GENOMIC DNA]</scope>
    <source>
        <tissue evidence="3">Leaf</tissue>
    </source>
</reference>
<dbReference type="AlphaFoldDB" id="A0A835Q187"/>
<dbReference type="OrthoDB" id="617191at2759"/>
<evidence type="ECO:0000313" key="4">
    <source>
        <dbReference type="Proteomes" id="UP000636800"/>
    </source>
</evidence>